<dbReference type="AlphaFoldDB" id="A0AAV5USU6"/>
<name>A0AAV5USU6_9BILA</name>
<keyword evidence="2" id="KW-0732">Signal</keyword>
<feature type="chain" id="PRO_5043383372" evidence="2">
    <location>
        <begin position="20"/>
        <end position="486"/>
    </location>
</feature>
<feature type="region of interest" description="Disordered" evidence="1">
    <location>
        <begin position="238"/>
        <end position="298"/>
    </location>
</feature>
<feature type="non-terminal residue" evidence="3">
    <location>
        <position position="1"/>
    </location>
</feature>
<dbReference type="Proteomes" id="UP001432322">
    <property type="component" value="Unassembled WGS sequence"/>
</dbReference>
<organism evidence="3 4">
    <name type="scientific">Pristionchus fissidentatus</name>
    <dbReference type="NCBI Taxonomy" id="1538716"/>
    <lineage>
        <taxon>Eukaryota</taxon>
        <taxon>Metazoa</taxon>
        <taxon>Ecdysozoa</taxon>
        <taxon>Nematoda</taxon>
        <taxon>Chromadorea</taxon>
        <taxon>Rhabditida</taxon>
        <taxon>Rhabditina</taxon>
        <taxon>Diplogasteromorpha</taxon>
        <taxon>Diplogasteroidea</taxon>
        <taxon>Neodiplogasteridae</taxon>
        <taxon>Pristionchus</taxon>
    </lineage>
</organism>
<evidence type="ECO:0000256" key="2">
    <source>
        <dbReference type="SAM" id="SignalP"/>
    </source>
</evidence>
<evidence type="ECO:0000256" key="1">
    <source>
        <dbReference type="SAM" id="MobiDB-lite"/>
    </source>
</evidence>
<comment type="caution">
    <text evidence="3">The sequence shown here is derived from an EMBL/GenBank/DDBJ whole genome shotgun (WGS) entry which is preliminary data.</text>
</comment>
<gene>
    <name evidence="3" type="ORF">PFISCL1PPCAC_1523</name>
</gene>
<dbReference type="EMBL" id="BTSY01000001">
    <property type="protein sequence ID" value="GMT10226.1"/>
    <property type="molecule type" value="Genomic_DNA"/>
</dbReference>
<proteinExistence type="predicted"/>
<feature type="signal peptide" evidence="2">
    <location>
        <begin position="1"/>
        <end position="19"/>
    </location>
</feature>
<sequence length="486" mass="54469">FHYMISVHLVSVLLLFCLAIELMVSANHSDVANTVQRRNPMTQEEISSREHFLSSTATKSRSATVLPMNRIRVALKVDELYPDGIPYKDHENILKRMRMSGTPRDKAIFAMAVTSKDDYQRLRILISKCESLNWKDLGKLTNGFQVNTSECSKLIQLWVSKDDKMETLIEYVESICEPLQFLLHQSKRSEWYDLIVKEYGDTQEVSRAFKSIIKMPSRITTCLKHINDYIIERNGMRSPASEARITPESNERNEESVNALGTGSVGPSVPTIPSNGLANGPSFSTTTEVRPRTNPTADNDEIPWNIVIACGTSTFSEAIISTIREEFNKSTVIALSSTISSNDHKWDTVDKHGLFTKFNSMDFQAAGIVVSSEELVTNMHHVLSEIHSECSTAATLMDLCQANGVPLFVFYDNMTAHADPHHAILHTSKKSLIQNAVEMHKRRGGFASIVRSTDFVKAITPSGTTDKDINTLCAKIKVKYNSMKQQ</sequence>
<evidence type="ECO:0000313" key="3">
    <source>
        <dbReference type="EMBL" id="GMT10226.1"/>
    </source>
</evidence>
<reference evidence="3" key="1">
    <citation type="submission" date="2023-10" db="EMBL/GenBank/DDBJ databases">
        <title>Genome assembly of Pristionchus species.</title>
        <authorList>
            <person name="Yoshida K."/>
            <person name="Sommer R.J."/>
        </authorList>
    </citation>
    <scope>NUCLEOTIDE SEQUENCE</scope>
    <source>
        <strain evidence="3">RS5133</strain>
    </source>
</reference>
<keyword evidence="4" id="KW-1185">Reference proteome</keyword>
<accession>A0AAV5USU6</accession>
<protein>
    <submittedName>
        <fullName evidence="3">Uncharacterized protein</fullName>
    </submittedName>
</protein>
<evidence type="ECO:0000313" key="4">
    <source>
        <dbReference type="Proteomes" id="UP001432322"/>
    </source>
</evidence>
<feature type="compositionally biased region" description="Polar residues" evidence="1">
    <location>
        <begin position="271"/>
        <end position="297"/>
    </location>
</feature>